<dbReference type="EMBL" id="JYHV01000037">
    <property type="protein sequence ID" value="KJH79226.1"/>
    <property type="molecule type" value="Genomic_DNA"/>
</dbReference>
<dbReference type="PATRIC" id="fig|316.101.peg.2584"/>
<reference evidence="2 3" key="1">
    <citation type="submission" date="2015-02" db="EMBL/GenBank/DDBJ databases">
        <title>Draft genome sequence of Pseudomonas stutzeri NT0128 isolated from wheat (Triticum turgidum) rhizosphere.</title>
        <authorList>
            <person name="Tovi N."/>
            <person name="Frenk S."/>
            <person name="Hadar Y."/>
            <person name="Minz D."/>
        </authorList>
    </citation>
    <scope>NUCLEOTIDE SEQUENCE [LARGE SCALE GENOMIC DNA]</scope>
    <source>
        <strain evidence="2 3">NT0128</strain>
    </source>
</reference>
<evidence type="ECO:0000313" key="2">
    <source>
        <dbReference type="EMBL" id="KJH79226.1"/>
    </source>
</evidence>
<gene>
    <name evidence="2" type="ORF">UF78_18760</name>
</gene>
<comment type="caution">
    <text evidence="2">The sequence shown here is derived from an EMBL/GenBank/DDBJ whole genome shotgun (WGS) entry which is preliminary data.</text>
</comment>
<organism evidence="2 3">
    <name type="scientific">Stutzerimonas stutzeri</name>
    <name type="common">Pseudomonas stutzeri</name>
    <dbReference type="NCBI Taxonomy" id="316"/>
    <lineage>
        <taxon>Bacteria</taxon>
        <taxon>Pseudomonadati</taxon>
        <taxon>Pseudomonadota</taxon>
        <taxon>Gammaproteobacteria</taxon>
        <taxon>Pseudomonadales</taxon>
        <taxon>Pseudomonadaceae</taxon>
        <taxon>Stutzerimonas</taxon>
    </lineage>
</organism>
<feature type="region of interest" description="Disordered" evidence="1">
    <location>
        <begin position="1"/>
        <end position="49"/>
    </location>
</feature>
<dbReference type="Proteomes" id="UP000032487">
    <property type="component" value="Unassembled WGS sequence"/>
</dbReference>
<evidence type="ECO:0000313" key="3">
    <source>
        <dbReference type="Proteomes" id="UP000032487"/>
    </source>
</evidence>
<feature type="compositionally biased region" description="Basic and acidic residues" evidence="1">
    <location>
        <begin position="12"/>
        <end position="21"/>
    </location>
</feature>
<accession>A0A0D9AIP7</accession>
<proteinExistence type="predicted"/>
<dbReference type="AlphaFoldDB" id="A0A0D9AIP7"/>
<feature type="compositionally biased region" description="Basic residues" evidence="1">
    <location>
        <begin position="22"/>
        <end position="34"/>
    </location>
</feature>
<sequence length="75" mass="7928">MCKAGAAPATVIDRDPLDHRPLNRHCASHGKASRVRVESPETGLADSTGVAEGSTVKRGCLSLRLFLPSSKALIF</sequence>
<evidence type="ECO:0000256" key="1">
    <source>
        <dbReference type="SAM" id="MobiDB-lite"/>
    </source>
</evidence>
<protein>
    <submittedName>
        <fullName evidence="2">Uncharacterized protein</fullName>
    </submittedName>
</protein>
<name>A0A0D9AIP7_STUST</name>